<feature type="compositionally biased region" description="Polar residues" evidence="1">
    <location>
        <begin position="1"/>
        <end position="15"/>
    </location>
</feature>
<gene>
    <name evidence="2" type="ORF">SCODWIG_00419</name>
</gene>
<organism evidence="2 3">
    <name type="scientific">Saccharomycodes ludwigii</name>
    <dbReference type="NCBI Taxonomy" id="36035"/>
    <lineage>
        <taxon>Eukaryota</taxon>
        <taxon>Fungi</taxon>
        <taxon>Dikarya</taxon>
        <taxon>Ascomycota</taxon>
        <taxon>Saccharomycotina</taxon>
        <taxon>Saccharomycetes</taxon>
        <taxon>Saccharomycodales</taxon>
        <taxon>Saccharomycodaceae</taxon>
        <taxon>Saccharomycodes</taxon>
    </lineage>
</organism>
<feature type="compositionally biased region" description="Polar residues" evidence="1">
    <location>
        <begin position="280"/>
        <end position="294"/>
    </location>
</feature>
<dbReference type="Proteomes" id="UP000262825">
    <property type="component" value="Unassembled WGS sequence"/>
</dbReference>
<protein>
    <submittedName>
        <fullName evidence="2">Uncharacterized protein</fullName>
    </submittedName>
</protein>
<feature type="region of interest" description="Disordered" evidence="1">
    <location>
        <begin position="220"/>
        <end position="294"/>
    </location>
</feature>
<feature type="region of interest" description="Disordered" evidence="1">
    <location>
        <begin position="479"/>
        <end position="502"/>
    </location>
</feature>
<feature type="region of interest" description="Disordered" evidence="1">
    <location>
        <begin position="1"/>
        <end position="27"/>
    </location>
</feature>
<dbReference type="InterPro" id="IPR013745">
    <property type="entry name" value="Bit61/PRR5"/>
</dbReference>
<sequence>MNKQRSTSSLSTTFHPLNKLDNENKTEDSIDDRIKIIPNTLHLSGEVLPQTIVTNDDVNESNIQKMYKISANTNNNSNKKPQARSNMSLLSTIGFKSISQQKDNPNNNTNSDNREMFINEHENIPARNRGFSFNALEEFESKSIPKTSHFGHVNNNLAKTYQDHTKLSTSYNGQGMINRKSSESRRSKNSNKSLQNMLNVKNFKNTPNFVKDASRVNNTGNYGISNSSSSSSSSNSSINSKNHLNRRQEVTIHRSTPQLRTNNINLASKPNRNEEHKINNLATGGSNSTFGHSNGSQLSHLYSKIFHRNNNTEVKIPQQITATDDAITNAFSKFLHYPHYTRHNTTTRVMNSGNGVAGNVFDGVNSAANYSKKGTSTALQGILTQNESLTDNDIAYIQDLIRILPSLETNYMHFTVDEKERLRQNVWYVFSNVCFSLFKNRRIWDLPIKVEDLNKILLFYIRVSAYIYNSSPTYLTSSIDTSGTGTGVNSSTNNNTNTSYKHLTSTASNSNIVGKNGKHSNPLSSSASLLSPSVSPIPYSSSPNSLNHMSHGGFNLKKNIMDNNNSNSSTAISAEIRRHGPHYSGDAIKNINKGSVGTSSGNGTNSANTSSSSLPLHKNGISNSNNNTTNTTSPDKSLTRLLLDKLDELFSTALYILENQIVFNYKDETAINNAIKRLCIIWLTFYQNVYTDVLTLTIPFNGFFASNHKKNLTMSRILLKSFRDLIVLPYYENFSRSNEGASKEFLRYLIEQEENNSISQEEKMLLLQCFGILKSIETNDANQKIINELLIGIRMSILQ</sequence>
<feature type="compositionally biased region" description="Low complexity" evidence="1">
    <location>
        <begin position="534"/>
        <end position="547"/>
    </location>
</feature>
<evidence type="ECO:0000313" key="3">
    <source>
        <dbReference type="Proteomes" id="UP000262825"/>
    </source>
</evidence>
<dbReference type="VEuPathDB" id="FungiDB:SCODWIG_00419"/>
<proteinExistence type="predicted"/>
<feature type="region of interest" description="Disordered" evidence="1">
    <location>
        <begin position="534"/>
        <end position="568"/>
    </location>
</feature>
<feature type="compositionally biased region" description="Basic and acidic residues" evidence="1">
    <location>
        <begin position="18"/>
        <end position="27"/>
    </location>
</feature>
<dbReference type="EMBL" id="UFAJ01000033">
    <property type="protein sequence ID" value="SSD58658.1"/>
    <property type="molecule type" value="Genomic_DNA"/>
</dbReference>
<evidence type="ECO:0000256" key="1">
    <source>
        <dbReference type="SAM" id="MobiDB-lite"/>
    </source>
</evidence>
<keyword evidence="3" id="KW-1185">Reference proteome</keyword>
<dbReference type="AlphaFoldDB" id="A0A376B1U7"/>
<feature type="region of interest" description="Disordered" evidence="1">
    <location>
        <begin position="508"/>
        <end position="527"/>
    </location>
</feature>
<feature type="region of interest" description="Disordered" evidence="1">
    <location>
        <begin position="167"/>
        <end position="191"/>
    </location>
</feature>
<name>A0A376B1U7_9ASCO</name>
<dbReference type="Pfam" id="PF08539">
    <property type="entry name" value="HbrB"/>
    <property type="match status" value="1"/>
</dbReference>
<feature type="compositionally biased region" description="Low complexity" evidence="1">
    <location>
        <begin position="594"/>
        <end position="613"/>
    </location>
</feature>
<feature type="compositionally biased region" description="Low complexity" evidence="1">
    <location>
        <begin position="224"/>
        <end position="240"/>
    </location>
</feature>
<feature type="compositionally biased region" description="Polar residues" evidence="1">
    <location>
        <begin position="253"/>
        <end position="270"/>
    </location>
</feature>
<feature type="compositionally biased region" description="Low complexity" evidence="1">
    <location>
        <begin position="622"/>
        <end position="635"/>
    </location>
</feature>
<feature type="compositionally biased region" description="Low complexity" evidence="1">
    <location>
        <begin position="479"/>
        <end position="499"/>
    </location>
</feature>
<accession>A0A376B1U7</accession>
<feature type="region of interest" description="Disordered" evidence="1">
    <location>
        <begin position="581"/>
        <end position="635"/>
    </location>
</feature>
<reference evidence="3" key="1">
    <citation type="submission" date="2018-06" db="EMBL/GenBank/DDBJ databases">
        <authorList>
            <person name="Guldener U."/>
        </authorList>
    </citation>
    <scope>NUCLEOTIDE SEQUENCE [LARGE SCALE GENOMIC DNA]</scope>
    <source>
        <strain evidence="3">UTAD17</strain>
    </source>
</reference>
<evidence type="ECO:0000313" key="2">
    <source>
        <dbReference type="EMBL" id="SSD58658.1"/>
    </source>
</evidence>